<reference evidence="2" key="1">
    <citation type="journal article" date="2022" name="Mol. Ecol. Resour.">
        <title>The genomes of chicory, endive, great burdock and yacon provide insights into Asteraceae palaeo-polyploidization history and plant inulin production.</title>
        <authorList>
            <person name="Fan W."/>
            <person name="Wang S."/>
            <person name="Wang H."/>
            <person name="Wang A."/>
            <person name="Jiang F."/>
            <person name="Liu H."/>
            <person name="Zhao H."/>
            <person name="Xu D."/>
            <person name="Zhang Y."/>
        </authorList>
    </citation>
    <scope>NUCLEOTIDE SEQUENCE [LARGE SCALE GENOMIC DNA]</scope>
    <source>
        <strain evidence="2">cv. Punajuju</strain>
    </source>
</reference>
<evidence type="ECO:0000313" key="2">
    <source>
        <dbReference type="Proteomes" id="UP001055811"/>
    </source>
</evidence>
<gene>
    <name evidence="1" type="ORF">L2E82_10021</name>
</gene>
<proteinExistence type="predicted"/>
<dbReference type="EMBL" id="CM042010">
    <property type="protein sequence ID" value="KAI3780114.1"/>
    <property type="molecule type" value="Genomic_DNA"/>
</dbReference>
<evidence type="ECO:0000313" key="1">
    <source>
        <dbReference type="EMBL" id="KAI3780114.1"/>
    </source>
</evidence>
<protein>
    <submittedName>
        <fullName evidence="1">Uncharacterized protein</fullName>
    </submittedName>
</protein>
<reference evidence="1 2" key="2">
    <citation type="journal article" date="2022" name="Mol. Ecol. Resour.">
        <title>The genomes of chicory, endive, great burdock and yacon provide insights into Asteraceae paleo-polyploidization history and plant inulin production.</title>
        <authorList>
            <person name="Fan W."/>
            <person name="Wang S."/>
            <person name="Wang H."/>
            <person name="Wang A."/>
            <person name="Jiang F."/>
            <person name="Liu H."/>
            <person name="Zhao H."/>
            <person name="Xu D."/>
            <person name="Zhang Y."/>
        </authorList>
    </citation>
    <scope>NUCLEOTIDE SEQUENCE [LARGE SCALE GENOMIC DNA]</scope>
    <source>
        <strain evidence="2">cv. Punajuju</strain>
        <tissue evidence="1">Leaves</tissue>
    </source>
</reference>
<organism evidence="1 2">
    <name type="scientific">Cichorium intybus</name>
    <name type="common">Chicory</name>
    <dbReference type="NCBI Taxonomy" id="13427"/>
    <lineage>
        <taxon>Eukaryota</taxon>
        <taxon>Viridiplantae</taxon>
        <taxon>Streptophyta</taxon>
        <taxon>Embryophyta</taxon>
        <taxon>Tracheophyta</taxon>
        <taxon>Spermatophyta</taxon>
        <taxon>Magnoliopsida</taxon>
        <taxon>eudicotyledons</taxon>
        <taxon>Gunneridae</taxon>
        <taxon>Pentapetalae</taxon>
        <taxon>asterids</taxon>
        <taxon>campanulids</taxon>
        <taxon>Asterales</taxon>
        <taxon>Asteraceae</taxon>
        <taxon>Cichorioideae</taxon>
        <taxon>Cichorieae</taxon>
        <taxon>Cichoriinae</taxon>
        <taxon>Cichorium</taxon>
    </lineage>
</organism>
<accession>A0ACB9G936</accession>
<keyword evidence="2" id="KW-1185">Reference proteome</keyword>
<dbReference type="Proteomes" id="UP001055811">
    <property type="component" value="Linkage Group LG02"/>
</dbReference>
<name>A0ACB9G936_CICIN</name>
<sequence>MLCRTLLWLLFRLYQQVHSGLRQTGKPKEGGKRKGKGSTSDTVKPAKSRKKPRKAKIPTPLLEDEESKDQTQSRNSKGNQRENEEEEDTGNIGQKPLSHPPTSPPKLSPKPTPKNTPSPSPKNSPKPTPKNSPPSSPKNTTNPSPKQTSPLPCDEEEILYYDEQDDLTTFIQSPFNIYFHPDDEGVLDAHKTSVETLINENEKVLEDLLKLIEASEKQMTESTETVEKLKAEVFTFVQDFRIAHDTNTASLNKNSDLASSLDAKLDQLRKDLAMENEVMDKLAARTSMVKVLKANLNNTSEKLVAVNAQNTAIKSCVSDADAYLRRLVEEGDSILTTTVRHHLTNKLHPVHNLLGKIKGVSKSGATPKQGGDENEANPSKPTITTRDSKEAREARDKELNELDKLRRELEAKEVADRDATETLEARKALFPAWLFGRMKKELFEESKVYWLEPVCSFDVDNIIHEVAKLDAEVATLLKASPLVKAERPPSDLKQQKIGIIEKDPWSVAYSSKEGAMMHKKMFYLVDKHLQRTAALEHIVYIVNKNVNNSVPDKNYFSAMINWYLSVRKVILKVMPRVFKTTSSEPKTKE</sequence>
<comment type="caution">
    <text evidence="1">The sequence shown here is derived from an EMBL/GenBank/DDBJ whole genome shotgun (WGS) entry which is preliminary data.</text>
</comment>